<comment type="function">
    <text evidence="9">PPIases accelerate the folding of proteins. It catalyzes the cis-trans isomerization of proline imidic peptide bonds in oligopeptides. Acts as a regulatory subunit for PP2A-like phosphatases modulating their activity or substrate specificity, probably by inducing a conformational change in the catalytic subunit, a direct target of the PPIase. Can reactivate inactive phosphatase PP2A-phosphatase methylesterase complexes (PP2Ai) in presence of ATP and Mg(2+) by dissociating the inactive form from the complex.</text>
</comment>
<keyword evidence="13" id="KW-1185">Reference proteome</keyword>
<keyword evidence="7 10" id="KW-0413">Isomerase</keyword>
<evidence type="ECO:0000256" key="7">
    <source>
        <dbReference type="ARBA" id="ARBA00023235"/>
    </source>
</evidence>
<dbReference type="EMBL" id="CDHK01000004">
    <property type="protein sequence ID" value="CEO61013.1"/>
    <property type="molecule type" value="Genomic_DNA"/>
</dbReference>
<evidence type="ECO:0000256" key="11">
    <source>
        <dbReference type="SAM" id="MobiDB-lite"/>
    </source>
</evidence>
<dbReference type="Pfam" id="PF03095">
    <property type="entry name" value="PTPA"/>
    <property type="match status" value="1"/>
</dbReference>
<dbReference type="CDD" id="cd04087">
    <property type="entry name" value="PTPA"/>
    <property type="match status" value="1"/>
</dbReference>
<dbReference type="InterPro" id="IPR037218">
    <property type="entry name" value="PTPA_sf"/>
</dbReference>
<gene>
    <name evidence="12" type="ORF">PMG11_05416</name>
</gene>
<dbReference type="GO" id="GO:0003755">
    <property type="term" value="F:peptidyl-prolyl cis-trans isomerase activity"/>
    <property type="evidence" value="ECO:0007669"/>
    <property type="project" value="UniProtKB-KW"/>
</dbReference>
<dbReference type="Gene3D" id="1.20.120.1150">
    <property type="match status" value="1"/>
</dbReference>
<dbReference type="GO" id="GO:0008160">
    <property type="term" value="F:protein tyrosine phosphatase activator activity"/>
    <property type="evidence" value="ECO:0007669"/>
    <property type="project" value="TreeGrafter"/>
</dbReference>
<dbReference type="AlphaFoldDB" id="A0A0F7VFP3"/>
<evidence type="ECO:0000256" key="10">
    <source>
        <dbReference type="RuleBase" id="RU361210"/>
    </source>
</evidence>
<dbReference type="STRING" id="104259.A0A0F7VFP3"/>
<evidence type="ECO:0000313" key="13">
    <source>
        <dbReference type="Proteomes" id="UP000042958"/>
    </source>
</evidence>
<evidence type="ECO:0000256" key="9">
    <source>
        <dbReference type="ARBA" id="ARBA00025287"/>
    </source>
</evidence>
<comment type="catalytic activity">
    <reaction evidence="1 10">
        <text>[protein]-peptidylproline (omega=180) = [protein]-peptidylproline (omega=0)</text>
        <dbReference type="Rhea" id="RHEA:16237"/>
        <dbReference type="Rhea" id="RHEA-COMP:10747"/>
        <dbReference type="Rhea" id="RHEA-COMP:10748"/>
        <dbReference type="ChEBI" id="CHEBI:83833"/>
        <dbReference type="ChEBI" id="CHEBI:83834"/>
        <dbReference type="EC" id="5.2.1.8"/>
    </reaction>
</comment>
<dbReference type="EC" id="5.2.1.8" evidence="10"/>
<evidence type="ECO:0000256" key="8">
    <source>
        <dbReference type="ARBA" id="ARBA00023242"/>
    </source>
</evidence>
<dbReference type="InterPro" id="IPR004327">
    <property type="entry name" value="Phstyr_phstse_ac"/>
</dbReference>
<protein>
    <recommendedName>
        <fullName evidence="10">Serine/threonine-protein phosphatase 2A activator</fullName>
        <ecNumber evidence="10">5.2.1.8</ecNumber>
    </recommendedName>
    <alternativeName>
        <fullName evidence="10">Phosphotyrosyl phosphatase activator</fullName>
    </alternativeName>
</protein>
<evidence type="ECO:0000256" key="4">
    <source>
        <dbReference type="ARBA" id="ARBA00011019"/>
    </source>
</evidence>
<dbReference type="GO" id="GO:0005737">
    <property type="term" value="C:cytoplasm"/>
    <property type="evidence" value="ECO:0007669"/>
    <property type="project" value="UniProtKB-SubCell"/>
</dbReference>
<dbReference type="InterPro" id="IPR043170">
    <property type="entry name" value="PTPA_C_lid"/>
</dbReference>
<evidence type="ECO:0000256" key="2">
    <source>
        <dbReference type="ARBA" id="ARBA00004123"/>
    </source>
</evidence>
<dbReference type="GO" id="GO:0000159">
    <property type="term" value="C:protein phosphatase type 2A complex"/>
    <property type="evidence" value="ECO:0007669"/>
    <property type="project" value="TreeGrafter"/>
</dbReference>
<evidence type="ECO:0000256" key="6">
    <source>
        <dbReference type="ARBA" id="ARBA00023110"/>
    </source>
</evidence>
<dbReference type="GO" id="GO:0007052">
    <property type="term" value="P:mitotic spindle organization"/>
    <property type="evidence" value="ECO:0007669"/>
    <property type="project" value="TreeGrafter"/>
</dbReference>
<feature type="compositionally biased region" description="Polar residues" evidence="11">
    <location>
        <begin position="429"/>
        <end position="444"/>
    </location>
</feature>
<keyword evidence="6 10" id="KW-0697">Rotamase</keyword>
<dbReference type="GO" id="GO:0005634">
    <property type="term" value="C:nucleus"/>
    <property type="evidence" value="ECO:0007669"/>
    <property type="project" value="UniProtKB-SubCell"/>
</dbReference>
<accession>A0A0F7VFP3</accession>
<dbReference type="Proteomes" id="UP000042958">
    <property type="component" value="Unassembled WGS sequence"/>
</dbReference>
<sequence length="480" mass="51837">MNPDGRAIRVLAVLDPSEPHTFVEPTKKIHESQDVSAFLTSKAYSDIMTFILQLNRAMFPTKLSDGTIQTWPLGSEDVQYSAPVRQLQGLLSKVEDIVQEVPPNTGPRRFGNISFRRWHEVLASRASDLLRECLPAELLDRPSPTSEGVTAEAELKAYFLGSWGSGQRLDYGTGHELSFLAFLGAIWKLNGFPQSEFGVEERALVLGVIEPYLELVRILIKTYTLEPAGSHGVWGLDDHSFIPYVFGSAQLSPAIEATDLTPEEGSLPDAPATGGIMKPAIVERERRTNLYFSAIGFIYDVKRGPFWEHSPMLYDISGIQAGWGKINKGMIKMYNAEVLTKFPVVQHFPFGSLFSFDRDPNAVMPPQTVHTTSGPQGRPVVPDAGPPSTSAARPSADAGTKAPWATAGSSTRAPPSMGPTAAPWAAGRSTESSGAPATLHNTSRLPPGPMAPTKAPWASARPPPPPPPGGDGPSKAPWAK</sequence>
<dbReference type="OrthoDB" id="16120at2759"/>
<evidence type="ECO:0000256" key="1">
    <source>
        <dbReference type="ARBA" id="ARBA00000971"/>
    </source>
</evidence>
<keyword evidence="5 10" id="KW-0963">Cytoplasm</keyword>
<dbReference type="SUPFAM" id="SSF140984">
    <property type="entry name" value="PTPA-like"/>
    <property type="match status" value="1"/>
</dbReference>
<name>A0A0F7VFP3_PENBI</name>
<dbReference type="PANTHER" id="PTHR10012">
    <property type="entry name" value="SERINE/THREONINE-PROTEIN PHOSPHATASE 2A REGULATORY SUBUNIT B"/>
    <property type="match status" value="1"/>
</dbReference>
<proteinExistence type="inferred from homology"/>
<comment type="similarity">
    <text evidence="4 10">Belongs to the PTPA-type PPIase family.</text>
</comment>
<comment type="subcellular location">
    <subcellularLocation>
        <location evidence="3 10">Cytoplasm</location>
    </subcellularLocation>
    <subcellularLocation>
        <location evidence="2">Nucleus</location>
    </subcellularLocation>
</comment>
<dbReference type="FunFam" id="1.20.120.1150:FF:000003">
    <property type="entry name" value="Serine/threonine-protein phosphatase 2A activator"/>
    <property type="match status" value="1"/>
</dbReference>
<evidence type="ECO:0000313" key="12">
    <source>
        <dbReference type="EMBL" id="CEO61013.1"/>
    </source>
</evidence>
<feature type="compositionally biased region" description="Pro residues" evidence="11">
    <location>
        <begin position="461"/>
        <end position="470"/>
    </location>
</feature>
<evidence type="ECO:0000256" key="5">
    <source>
        <dbReference type="ARBA" id="ARBA00022490"/>
    </source>
</evidence>
<feature type="region of interest" description="Disordered" evidence="11">
    <location>
        <begin position="364"/>
        <end position="480"/>
    </location>
</feature>
<dbReference type="PANTHER" id="PTHR10012:SF3">
    <property type="entry name" value="SERINE_THREONINE-PROTEIN PHOSPHATASE 2A ACTIVATOR 1"/>
    <property type="match status" value="1"/>
</dbReference>
<evidence type="ECO:0000256" key="3">
    <source>
        <dbReference type="ARBA" id="ARBA00004496"/>
    </source>
</evidence>
<keyword evidence="8" id="KW-0539">Nucleus</keyword>
<organism evidence="12 13">
    <name type="scientific">Penicillium brasilianum</name>
    <dbReference type="NCBI Taxonomy" id="104259"/>
    <lineage>
        <taxon>Eukaryota</taxon>
        <taxon>Fungi</taxon>
        <taxon>Dikarya</taxon>
        <taxon>Ascomycota</taxon>
        <taxon>Pezizomycotina</taxon>
        <taxon>Eurotiomycetes</taxon>
        <taxon>Eurotiomycetidae</taxon>
        <taxon>Eurotiales</taxon>
        <taxon>Aspergillaceae</taxon>
        <taxon>Penicillium</taxon>
    </lineage>
</organism>
<reference evidence="13" key="1">
    <citation type="journal article" date="2015" name="Genome Announc.">
        <title>Draft genome sequence of the fungus Penicillium brasilianum MG11.</title>
        <authorList>
            <person name="Horn F."/>
            <person name="Linde J."/>
            <person name="Mattern D.J."/>
            <person name="Walther G."/>
            <person name="Guthke R."/>
            <person name="Brakhage A.A."/>
            <person name="Valiante V."/>
        </authorList>
    </citation>
    <scope>NUCLEOTIDE SEQUENCE [LARGE SCALE GENOMIC DNA]</scope>
    <source>
        <strain evidence="13">MG11</strain>
    </source>
</reference>